<keyword evidence="16" id="KW-1185">Reference proteome</keyword>
<feature type="transmembrane region" description="Helical" evidence="13">
    <location>
        <begin position="269"/>
        <end position="287"/>
    </location>
</feature>
<evidence type="ECO:0000256" key="9">
    <source>
        <dbReference type="ARBA" id="ARBA00023136"/>
    </source>
</evidence>
<name>A0A9N9RNH9_9DIPT</name>
<dbReference type="GO" id="GO:0015271">
    <property type="term" value="F:outward rectifier potassium channel activity"/>
    <property type="evidence" value="ECO:0007669"/>
    <property type="project" value="TreeGrafter"/>
</dbReference>
<dbReference type="PANTHER" id="PTHR10027:SF10">
    <property type="entry name" value="SLOWPOKE 2, ISOFORM D"/>
    <property type="match status" value="1"/>
</dbReference>
<feature type="transmembrane region" description="Helical" evidence="13">
    <location>
        <begin position="175"/>
        <end position="196"/>
    </location>
</feature>
<dbReference type="Pfam" id="PF22614">
    <property type="entry name" value="Slo-like_RCK"/>
    <property type="match status" value="2"/>
</dbReference>
<dbReference type="Gene3D" id="3.40.50.720">
    <property type="entry name" value="NAD(P)-binding Rossmann-like Domain"/>
    <property type="match status" value="2"/>
</dbReference>
<dbReference type="FunFam" id="1.10.287.70:FF:000137">
    <property type="entry name" value="Slowpoke 2, isoform E"/>
    <property type="match status" value="1"/>
</dbReference>
<evidence type="ECO:0000256" key="10">
    <source>
        <dbReference type="ARBA" id="ARBA00023303"/>
    </source>
</evidence>
<protein>
    <recommendedName>
        <fullName evidence="14">RCK N-terminal domain-containing protein</fullName>
    </recommendedName>
</protein>
<evidence type="ECO:0000256" key="8">
    <source>
        <dbReference type="ARBA" id="ARBA00023065"/>
    </source>
</evidence>
<keyword evidence="5" id="KW-0631">Potassium channel</keyword>
<feature type="compositionally biased region" description="Low complexity" evidence="12">
    <location>
        <begin position="1424"/>
        <end position="1441"/>
    </location>
</feature>
<reference evidence="15" key="1">
    <citation type="submission" date="2022-01" db="EMBL/GenBank/DDBJ databases">
        <authorList>
            <person name="King R."/>
        </authorList>
    </citation>
    <scope>NUCLEOTIDE SEQUENCE</scope>
</reference>
<keyword evidence="6" id="KW-0630">Potassium</keyword>
<feature type="transmembrane region" description="Helical" evidence="13">
    <location>
        <begin position="208"/>
        <end position="229"/>
    </location>
</feature>
<feature type="region of interest" description="Disordered" evidence="12">
    <location>
        <begin position="1284"/>
        <end position="1316"/>
    </location>
</feature>
<dbReference type="EMBL" id="OU895877">
    <property type="protein sequence ID" value="CAG9799532.1"/>
    <property type="molecule type" value="Genomic_DNA"/>
</dbReference>
<dbReference type="InterPro" id="IPR003929">
    <property type="entry name" value="K_chnl_BK_asu"/>
</dbReference>
<feature type="region of interest" description="Disordered" evidence="12">
    <location>
        <begin position="727"/>
        <end position="812"/>
    </location>
</feature>
<dbReference type="PROSITE" id="PS51201">
    <property type="entry name" value="RCK_N"/>
    <property type="match status" value="1"/>
</dbReference>
<keyword evidence="10" id="KW-0407">Ion channel</keyword>
<dbReference type="PANTHER" id="PTHR10027">
    <property type="entry name" value="CALCIUM-ACTIVATED POTASSIUM CHANNEL ALPHA CHAIN"/>
    <property type="match status" value="1"/>
</dbReference>
<dbReference type="Gene3D" id="1.10.287.70">
    <property type="match status" value="1"/>
</dbReference>
<evidence type="ECO:0000256" key="11">
    <source>
        <dbReference type="ARBA" id="ARBA00034430"/>
    </source>
</evidence>
<feature type="region of interest" description="Disordered" evidence="12">
    <location>
        <begin position="1422"/>
        <end position="1449"/>
    </location>
</feature>
<keyword evidence="2" id="KW-0813">Transport</keyword>
<feature type="transmembrane region" description="Helical" evidence="13">
    <location>
        <begin position="100"/>
        <end position="119"/>
    </location>
</feature>
<feature type="transmembrane region" description="Helical" evidence="13">
    <location>
        <begin position="328"/>
        <end position="345"/>
    </location>
</feature>
<proteinExistence type="predicted"/>
<dbReference type="FunFam" id="3.40.50.720:FF:000011">
    <property type="entry name" value="Potassium channel subfamily T member 1"/>
    <property type="match status" value="1"/>
</dbReference>
<evidence type="ECO:0000256" key="1">
    <source>
        <dbReference type="ARBA" id="ARBA00004141"/>
    </source>
</evidence>
<evidence type="ECO:0000256" key="13">
    <source>
        <dbReference type="SAM" id="Phobius"/>
    </source>
</evidence>
<dbReference type="SUPFAM" id="SSF81324">
    <property type="entry name" value="Voltage-gated potassium channels"/>
    <property type="match status" value="1"/>
</dbReference>
<evidence type="ECO:0000313" key="16">
    <source>
        <dbReference type="Proteomes" id="UP001153620"/>
    </source>
</evidence>
<dbReference type="InterPro" id="IPR047871">
    <property type="entry name" value="K_chnl_Slo-like"/>
</dbReference>
<sequence length="1449" mass="163111">MSMFFFRLHNLQREEANKKKKKAELRQRRGAKVFRRVSRADLSHLTAPSRLFEKTPMNPSDSLDEIALQIPRVRVEYYVNENTFKERLQLYFIKNQRSSLRIRIANLLVKLMTCVLYIFRVVTEVDPMQAACYGCEAGNKTEFYLSAKLREEDFQENPIINWDAISWVNRPTELWAVQLLLAMISLTEALLIAYLSYKGNIWQQILSFHFILELVTTVPFLFTIFFPSLRHIFIPIFLNCWLAKHSLENMFNDLHRAMQKSQSALSQQLTILSATLLCLVFTSVCGIQHFQRAGHRHMNLFQSTYYVVVTFSTVGYGDFVPDIWPSQLYMVIMICVALIVLPTQFEQLAFTWMERQKLGGSYSSHRAQSEKHVVVCSTTLHADTIMDFLNEFYAHPLLQDFYVVLLSPMELDTTMRMILQVPIWAQRVIYIQGSCLKDGDLIRARMAEAEACFILAARNYADKTAADEHTILRSWAVKDFAPNVPQYVQIFRPENKLHVKFAEHVVCEDEFKYALLANNCTCPGASTLVTLLLHTSRGQEGQISNEVGDKLYGKCSGNEIYHIVLGDSRFFGEYEGKSFTYASFHSHRKYGVALVGVRPAELPEFYEETILLNPGPRHIMKKDDTCYYMSITKEENSAFVVHQNQQNQQPPEAQKEVPTSNNITNNQPVPSVCVRVPHSPSLDSGGCESPPSPVDKPHHHDFTTLVVPTFTEGNSPNTLIVSDSKTNLKESTGGIPTTTSSILGPPSLNVGNHLDIPQNNPNLLSPDMLSQRRGSRRPSILPVPDMFTSSSFSISGEDGLDGENNDESEDELLDNPWCSPSEKIAIIKGFPPVSPFIGVSPTLCYLLKEKKPLCCLQLAQVCEHCSYRNAKEYQWQNKTIILAADYASNGIYNFIIPLRAHFKSKTSLNPIILLLERRPDIAFLDAISYFPLVYWMLGSIDCLDDLLRAGITLADNVVVVNKEISNSAEEDTLGDCNTIVAVQTMFKFFPNIRSITELSQSSNMRFMQFRAHDKYALHLSKMEKREKERGSHISYMFRLPFAAGAVFSASMLDTLLYQAFIKDYIITFVRLLLGIDQAPGSGFLTSMKITKEDMWIRTYGRLYQKLCSTTCEIPIGIYRTQETTNLDASHYDVECTTSGKSKGTVESNLKPTVTYRPQQIKKSTSCLGGCSDRRGSAYSLNMVDEARDNHAQQIERAEIGNLVRSRMESLNLPSNDYDEVSEKRNHLSYVIINPSCDLKLEEGDVIYIVRPSPFSAQKTFERHNSRRKSNISFCSNMNLAANSGGGQASRRGSGIAMNSQIPNSPSTAGQARGRSNSLRIDNDILLRRSNSLRQGLPNIGMNTGRRKSSLEEIGISHFTTLMQASNHSNPIKFSLNGSIGLEVTPPEEPTPMIGLPCSGGINPSILGGSSMGLNQQSDAPMHTSIQISGPESQQQQIPQSSHHLQGTIV</sequence>
<keyword evidence="8" id="KW-0406">Ion transport</keyword>
<comment type="subcellular location">
    <subcellularLocation>
        <location evidence="1">Membrane</location>
        <topology evidence="1">Multi-pass membrane protein</topology>
    </subcellularLocation>
</comment>
<dbReference type="InterPro" id="IPR003148">
    <property type="entry name" value="RCK_N"/>
</dbReference>
<organism evidence="15 16">
    <name type="scientific">Chironomus riparius</name>
    <dbReference type="NCBI Taxonomy" id="315576"/>
    <lineage>
        <taxon>Eukaryota</taxon>
        <taxon>Metazoa</taxon>
        <taxon>Ecdysozoa</taxon>
        <taxon>Arthropoda</taxon>
        <taxon>Hexapoda</taxon>
        <taxon>Insecta</taxon>
        <taxon>Pterygota</taxon>
        <taxon>Neoptera</taxon>
        <taxon>Endopterygota</taxon>
        <taxon>Diptera</taxon>
        <taxon>Nematocera</taxon>
        <taxon>Chironomoidea</taxon>
        <taxon>Chironomidae</taxon>
        <taxon>Chironominae</taxon>
        <taxon>Chironomus</taxon>
    </lineage>
</organism>
<reference evidence="15" key="2">
    <citation type="submission" date="2022-10" db="EMBL/GenBank/DDBJ databases">
        <authorList>
            <consortium name="ENA_rothamsted_submissions"/>
            <consortium name="culmorum"/>
            <person name="King R."/>
        </authorList>
    </citation>
    <scope>NUCLEOTIDE SEQUENCE</scope>
</reference>
<evidence type="ECO:0000256" key="5">
    <source>
        <dbReference type="ARBA" id="ARBA00022826"/>
    </source>
</evidence>
<feature type="compositionally biased region" description="Polar residues" evidence="12">
    <location>
        <begin position="657"/>
        <end position="669"/>
    </location>
</feature>
<evidence type="ECO:0000313" key="15">
    <source>
        <dbReference type="EMBL" id="CAG9799532.1"/>
    </source>
</evidence>
<evidence type="ECO:0000256" key="12">
    <source>
        <dbReference type="SAM" id="MobiDB-lite"/>
    </source>
</evidence>
<dbReference type="GO" id="GO:0005886">
    <property type="term" value="C:plasma membrane"/>
    <property type="evidence" value="ECO:0007669"/>
    <property type="project" value="TreeGrafter"/>
</dbReference>
<accession>A0A9N9RNH9</accession>
<feature type="compositionally biased region" description="Polar residues" evidence="12">
    <location>
        <begin position="1296"/>
        <end position="1316"/>
    </location>
</feature>
<dbReference type="Pfam" id="PF07885">
    <property type="entry name" value="Ion_trans_2"/>
    <property type="match status" value="1"/>
</dbReference>
<keyword evidence="3" id="KW-0633">Potassium transport</keyword>
<dbReference type="OrthoDB" id="257992at2759"/>
<evidence type="ECO:0000256" key="3">
    <source>
        <dbReference type="ARBA" id="ARBA00022538"/>
    </source>
</evidence>
<keyword evidence="4 13" id="KW-0812">Transmembrane</keyword>
<gene>
    <name evidence="15" type="ORF">CHIRRI_LOCUS2497</name>
</gene>
<feature type="compositionally biased region" description="Low complexity" evidence="12">
    <location>
        <begin position="731"/>
        <end position="742"/>
    </location>
</feature>
<feature type="region of interest" description="Disordered" evidence="12">
    <location>
        <begin position="645"/>
        <end position="669"/>
    </location>
</feature>
<dbReference type="FunFam" id="3.40.50.720:FF:000034">
    <property type="entry name" value="Potassium channel subfamily T member 1"/>
    <property type="match status" value="1"/>
</dbReference>
<evidence type="ECO:0000256" key="6">
    <source>
        <dbReference type="ARBA" id="ARBA00022958"/>
    </source>
</evidence>
<evidence type="ECO:0000256" key="2">
    <source>
        <dbReference type="ARBA" id="ARBA00022448"/>
    </source>
</evidence>
<feature type="domain" description="RCK N-terminal" evidence="14">
    <location>
        <begin position="370"/>
        <end position="506"/>
    </location>
</feature>
<dbReference type="InterPro" id="IPR013099">
    <property type="entry name" value="K_chnl_dom"/>
</dbReference>
<dbReference type="Pfam" id="PF03493">
    <property type="entry name" value="BK_channel_a"/>
    <property type="match status" value="1"/>
</dbReference>
<feature type="compositionally biased region" description="Acidic residues" evidence="12">
    <location>
        <begin position="798"/>
        <end position="812"/>
    </location>
</feature>
<evidence type="ECO:0000256" key="4">
    <source>
        <dbReference type="ARBA" id="ARBA00022692"/>
    </source>
</evidence>
<keyword evidence="7 13" id="KW-1133">Transmembrane helix</keyword>
<dbReference type="GO" id="GO:0005228">
    <property type="term" value="F:intracellular sodium-activated potassium channel activity"/>
    <property type="evidence" value="ECO:0007669"/>
    <property type="project" value="TreeGrafter"/>
</dbReference>
<evidence type="ECO:0000259" key="14">
    <source>
        <dbReference type="PROSITE" id="PS51201"/>
    </source>
</evidence>
<dbReference type="Proteomes" id="UP001153620">
    <property type="component" value="Chromosome 1"/>
</dbReference>
<comment type="catalytic activity">
    <reaction evidence="11">
        <text>K(+)(in) = K(+)(out)</text>
        <dbReference type="Rhea" id="RHEA:29463"/>
        <dbReference type="ChEBI" id="CHEBI:29103"/>
    </reaction>
</comment>
<evidence type="ECO:0000256" key="7">
    <source>
        <dbReference type="ARBA" id="ARBA00022989"/>
    </source>
</evidence>
<keyword evidence="9 13" id="KW-0472">Membrane</keyword>